<dbReference type="Proteomes" id="UP001054837">
    <property type="component" value="Unassembled WGS sequence"/>
</dbReference>
<protein>
    <submittedName>
        <fullName evidence="1">Uncharacterized protein</fullName>
    </submittedName>
</protein>
<accession>A0AAV4V525</accession>
<evidence type="ECO:0000313" key="2">
    <source>
        <dbReference type="Proteomes" id="UP001054837"/>
    </source>
</evidence>
<dbReference type="AlphaFoldDB" id="A0AAV4V525"/>
<gene>
    <name evidence="1" type="ORF">CDAR_428861</name>
</gene>
<organism evidence="1 2">
    <name type="scientific">Caerostris darwini</name>
    <dbReference type="NCBI Taxonomy" id="1538125"/>
    <lineage>
        <taxon>Eukaryota</taxon>
        <taxon>Metazoa</taxon>
        <taxon>Ecdysozoa</taxon>
        <taxon>Arthropoda</taxon>
        <taxon>Chelicerata</taxon>
        <taxon>Arachnida</taxon>
        <taxon>Araneae</taxon>
        <taxon>Araneomorphae</taxon>
        <taxon>Entelegynae</taxon>
        <taxon>Araneoidea</taxon>
        <taxon>Araneidae</taxon>
        <taxon>Caerostris</taxon>
    </lineage>
</organism>
<dbReference type="EMBL" id="BPLQ01012385">
    <property type="protein sequence ID" value="GIY65094.1"/>
    <property type="molecule type" value="Genomic_DNA"/>
</dbReference>
<name>A0AAV4V525_9ARAC</name>
<comment type="caution">
    <text evidence="1">The sequence shown here is derived from an EMBL/GenBank/DDBJ whole genome shotgun (WGS) entry which is preliminary data.</text>
</comment>
<evidence type="ECO:0000313" key="1">
    <source>
        <dbReference type="EMBL" id="GIY65094.1"/>
    </source>
</evidence>
<proteinExistence type="predicted"/>
<keyword evidence="2" id="KW-1185">Reference proteome</keyword>
<reference evidence="1 2" key="1">
    <citation type="submission" date="2021-06" db="EMBL/GenBank/DDBJ databases">
        <title>Caerostris darwini draft genome.</title>
        <authorList>
            <person name="Kono N."/>
            <person name="Arakawa K."/>
        </authorList>
    </citation>
    <scope>NUCLEOTIDE SEQUENCE [LARGE SCALE GENOMIC DNA]</scope>
</reference>
<sequence>MLSISYFPLQGQTLVPFVPEWNKMEIGNKHRSTYYLFSFEKAIPMTEDVTRRGSINGWRTISANDTTISLSLNNPRIWRAHSSTPPLLSTALHS</sequence>